<dbReference type="PANTHER" id="PTHR34235">
    <property type="entry name" value="SLR1203 PROTEIN-RELATED"/>
    <property type="match status" value="1"/>
</dbReference>
<dbReference type="KEGG" id="dmm:dnm_022010"/>
<evidence type="ECO:0000313" key="2">
    <source>
        <dbReference type="Proteomes" id="UP000663722"/>
    </source>
</evidence>
<sequence>MEELLELKTYITQGNYAEALNLIGEMEEMSRDDKISKIFSYAEILLIHLIKKHAEKRTTRSWDASIKNSVYRINYVNKRRKAGGYYLKENELEEVIEDAWEMALLRASFEAFEGCFDETELAGQVDAGQISAEAMRLITKGRIRK</sequence>
<accession>A0A975BIY4</accession>
<dbReference type="Proteomes" id="UP000663722">
    <property type="component" value="Chromosome"/>
</dbReference>
<dbReference type="EMBL" id="CP061800">
    <property type="protein sequence ID" value="QTA86180.1"/>
    <property type="molecule type" value="Genomic_DNA"/>
</dbReference>
<evidence type="ECO:0000313" key="1">
    <source>
        <dbReference type="EMBL" id="QTA86180.1"/>
    </source>
</evidence>
<proteinExistence type="predicted"/>
<dbReference type="PANTHER" id="PTHR34235:SF1">
    <property type="entry name" value="SLR0416 PROTEIN"/>
    <property type="match status" value="1"/>
</dbReference>
<gene>
    <name evidence="1" type="ORF">dnm_022010</name>
</gene>
<name>A0A975BIY4_9BACT</name>
<reference evidence="1" key="1">
    <citation type="journal article" date="2021" name="Microb. Physiol.">
        <title>Proteogenomic Insights into the Physiology of Marine, Sulfate-Reducing, Filamentous Desulfonema limicola and Desulfonema magnum.</title>
        <authorList>
            <person name="Schnaars V."/>
            <person name="Wohlbrand L."/>
            <person name="Scheve S."/>
            <person name="Hinrichs C."/>
            <person name="Reinhardt R."/>
            <person name="Rabus R."/>
        </authorList>
    </citation>
    <scope>NUCLEOTIDE SEQUENCE</scope>
    <source>
        <strain evidence="1">4be13</strain>
    </source>
</reference>
<protein>
    <submittedName>
        <fullName evidence="1">DUF29</fullName>
    </submittedName>
</protein>
<dbReference type="InterPro" id="IPR002636">
    <property type="entry name" value="DUF29"/>
</dbReference>
<dbReference type="AlphaFoldDB" id="A0A975BIY4"/>
<organism evidence="1 2">
    <name type="scientific">Desulfonema magnum</name>
    <dbReference type="NCBI Taxonomy" id="45655"/>
    <lineage>
        <taxon>Bacteria</taxon>
        <taxon>Pseudomonadati</taxon>
        <taxon>Thermodesulfobacteriota</taxon>
        <taxon>Desulfobacteria</taxon>
        <taxon>Desulfobacterales</taxon>
        <taxon>Desulfococcaceae</taxon>
        <taxon>Desulfonema</taxon>
    </lineage>
</organism>
<keyword evidence="2" id="KW-1185">Reference proteome</keyword>
<dbReference type="Gene3D" id="1.20.1220.20">
    <property type="entry name" value="Uncharcterised protein PF01724"/>
    <property type="match status" value="1"/>
</dbReference>
<dbReference type="Pfam" id="PF01724">
    <property type="entry name" value="DUF29"/>
    <property type="match status" value="1"/>
</dbReference>
<dbReference type="RefSeq" id="WP_207681927.1">
    <property type="nucleotide sequence ID" value="NZ_CP061800.1"/>
</dbReference>